<dbReference type="NCBIfam" id="TIGR00150">
    <property type="entry name" value="T6A_YjeE"/>
    <property type="match status" value="1"/>
</dbReference>
<evidence type="ECO:0000256" key="3">
    <source>
        <dbReference type="ARBA" id="ARBA00019010"/>
    </source>
</evidence>
<evidence type="ECO:0000256" key="5">
    <source>
        <dbReference type="ARBA" id="ARBA00022694"/>
    </source>
</evidence>
<evidence type="ECO:0000256" key="2">
    <source>
        <dbReference type="ARBA" id="ARBA00007599"/>
    </source>
</evidence>
<dbReference type="OrthoDB" id="9800307at2"/>
<evidence type="ECO:0000256" key="9">
    <source>
        <dbReference type="ARBA" id="ARBA00022842"/>
    </source>
</evidence>
<keyword evidence="4" id="KW-0963">Cytoplasm</keyword>
<gene>
    <name evidence="11" type="ordered locus">RLO149_c041470</name>
</gene>
<sequence length="158" mass="17320">MACHTCSFTVGSAEQTAQRAVALGALLRPGDTILLDGVVGAGKTHFARHLIQSLLDVAEDVPSPTFTLVQTYDTRSGSLWHADLYRLSSVFEIEELGLTEAFETAICLIEWPDRLAQLTPNDAMTIRFAQGAPENSRTLTVDWTDPKWEAVVLSWKAS</sequence>
<evidence type="ECO:0000256" key="8">
    <source>
        <dbReference type="ARBA" id="ARBA00022840"/>
    </source>
</evidence>
<evidence type="ECO:0000313" key="12">
    <source>
        <dbReference type="Proteomes" id="UP000001353"/>
    </source>
</evidence>
<keyword evidence="5" id="KW-0819">tRNA processing</keyword>
<dbReference type="GO" id="GO:0005524">
    <property type="term" value="F:ATP binding"/>
    <property type="evidence" value="ECO:0007669"/>
    <property type="project" value="UniProtKB-KW"/>
</dbReference>
<name>F7ZGC7_ROSLO</name>
<dbReference type="GO" id="GO:0002949">
    <property type="term" value="P:tRNA threonylcarbamoyladenosine modification"/>
    <property type="evidence" value="ECO:0007669"/>
    <property type="project" value="InterPro"/>
</dbReference>
<reference evidence="11 12" key="1">
    <citation type="journal article" date="2011" name="BMC Genomics">
        <title>Comparative genome analysis and genome-guided physiological analysis of Roseobacter litoralis.</title>
        <authorList>
            <person name="Kalhoefer D."/>
            <person name="Thole S."/>
            <person name="Voget S."/>
            <person name="Lehmann R."/>
            <person name="Liesegang H."/>
            <person name="Wollher A."/>
            <person name="Daniel R."/>
            <person name="Simon M."/>
            <person name="Brinkhoff T."/>
        </authorList>
    </citation>
    <scope>NUCLEOTIDE SEQUENCE [LARGE SCALE GENOMIC DNA]</scope>
    <source>
        <strain evidence="12">ATCC 49566 / DSM 6996 / JCM 21268 / NBRC 15278 / OCh 149</strain>
    </source>
</reference>
<keyword evidence="9" id="KW-0460">Magnesium</keyword>
<proteinExistence type="inferred from homology"/>
<dbReference type="Pfam" id="PF02367">
    <property type="entry name" value="TsaE"/>
    <property type="match status" value="1"/>
</dbReference>
<dbReference type="KEGG" id="rli:RLO149_c041470"/>
<keyword evidence="7" id="KW-0547">Nucleotide-binding</keyword>
<comment type="similarity">
    <text evidence="2">Belongs to the TsaE family.</text>
</comment>
<dbReference type="RefSeq" id="WP_013963922.1">
    <property type="nucleotide sequence ID" value="NC_015730.1"/>
</dbReference>
<dbReference type="InterPro" id="IPR003442">
    <property type="entry name" value="T6A_TsaE"/>
</dbReference>
<evidence type="ECO:0000256" key="4">
    <source>
        <dbReference type="ARBA" id="ARBA00022490"/>
    </source>
</evidence>
<dbReference type="GO" id="GO:0046872">
    <property type="term" value="F:metal ion binding"/>
    <property type="evidence" value="ECO:0007669"/>
    <property type="project" value="UniProtKB-KW"/>
</dbReference>
<dbReference type="HOGENOM" id="CLU_087829_4_0_5"/>
<dbReference type="SUPFAM" id="SSF52540">
    <property type="entry name" value="P-loop containing nucleoside triphosphate hydrolases"/>
    <property type="match status" value="1"/>
</dbReference>
<keyword evidence="12" id="KW-1185">Reference proteome</keyword>
<dbReference type="eggNOG" id="COG0802">
    <property type="taxonomic scope" value="Bacteria"/>
</dbReference>
<comment type="subcellular location">
    <subcellularLocation>
        <location evidence="1">Cytoplasm</location>
    </subcellularLocation>
</comment>
<evidence type="ECO:0000256" key="6">
    <source>
        <dbReference type="ARBA" id="ARBA00022723"/>
    </source>
</evidence>
<dbReference type="PANTHER" id="PTHR33540:SF2">
    <property type="entry name" value="TRNA THREONYLCARBAMOYLADENOSINE BIOSYNTHESIS PROTEIN TSAE"/>
    <property type="match status" value="1"/>
</dbReference>
<dbReference type="Gene3D" id="3.40.50.300">
    <property type="entry name" value="P-loop containing nucleotide triphosphate hydrolases"/>
    <property type="match status" value="1"/>
</dbReference>
<dbReference type="GO" id="GO:0005737">
    <property type="term" value="C:cytoplasm"/>
    <property type="evidence" value="ECO:0007669"/>
    <property type="project" value="UniProtKB-SubCell"/>
</dbReference>
<evidence type="ECO:0000256" key="1">
    <source>
        <dbReference type="ARBA" id="ARBA00004496"/>
    </source>
</evidence>
<organism evidence="11 12">
    <name type="scientific">Roseobacter litoralis (strain ATCC 49566 / DSM 6996 / JCM 21268 / NBRC 15278 / OCh 149)</name>
    <dbReference type="NCBI Taxonomy" id="391595"/>
    <lineage>
        <taxon>Bacteria</taxon>
        <taxon>Pseudomonadati</taxon>
        <taxon>Pseudomonadota</taxon>
        <taxon>Alphaproteobacteria</taxon>
        <taxon>Rhodobacterales</taxon>
        <taxon>Roseobacteraceae</taxon>
        <taxon>Roseobacter</taxon>
    </lineage>
</organism>
<evidence type="ECO:0000313" key="11">
    <source>
        <dbReference type="EMBL" id="AEI96043.1"/>
    </source>
</evidence>
<keyword evidence="8" id="KW-0067">ATP-binding</keyword>
<keyword evidence="6" id="KW-0479">Metal-binding</keyword>
<dbReference type="Proteomes" id="UP000001353">
    <property type="component" value="Chromosome"/>
</dbReference>
<accession>F7ZGC7</accession>
<dbReference type="EMBL" id="CP002623">
    <property type="protein sequence ID" value="AEI96043.1"/>
    <property type="molecule type" value="Genomic_DNA"/>
</dbReference>
<evidence type="ECO:0000256" key="10">
    <source>
        <dbReference type="ARBA" id="ARBA00032441"/>
    </source>
</evidence>
<evidence type="ECO:0000256" key="7">
    <source>
        <dbReference type="ARBA" id="ARBA00022741"/>
    </source>
</evidence>
<dbReference type="InterPro" id="IPR027417">
    <property type="entry name" value="P-loop_NTPase"/>
</dbReference>
<dbReference type="AlphaFoldDB" id="F7ZGC7"/>
<protein>
    <recommendedName>
        <fullName evidence="3">tRNA threonylcarbamoyladenosine biosynthesis protein TsaE</fullName>
    </recommendedName>
    <alternativeName>
        <fullName evidence="10">t(6)A37 threonylcarbamoyladenosine biosynthesis protein TsaE</fullName>
    </alternativeName>
</protein>
<dbReference type="PANTHER" id="PTHR33540">
    <property type="entry name" value="TRNA THREONYLCARBAMOYLADENOSINE BIOSYNTHESIS PROTEIN TSAE"/>
    <property type="match status" value="1"/>
</dbReference>
<dbReference type="STRING" id="391595.RLO149_c041470"/>